<dbReference type="InterPro" id="IPR026890">
    <property type="entry name" value="Mononeg_mRNAcap"/>
</dbReference>
<keyword evidence="6" id="KW-0489">Methyltransferase</keyword>
<dbReference type="Pfam" id="PF14314">
    <property type="entry name" value="Methyltrans_Mon_2nd"/>
    <property type="match status" value="1"/>
</dbReference>
<sequence length="2129" mass="246269">MDIFSECPDGFENQFLFDEEIDDNFDENHDYLSDTPIESMELLNMKDYNLNSPLISDNLDMLIDYIKLGVKPRLQNLIKDGDIHIDACSKLSSILKIELDMLRLKESSKIHSTLADYRWRDMRLKKYNRIGKQLCTGIEESKEVLRAFLKGWIGTTKDLDNINFEKEWNDMPEQSKIWLERFFIFHNVILILNNTGEYERENLKKAIRFVELSENAYYYQPSNDMGFIIYKDFVFWIEENLMMDRNCILMEKDILISRFQTLFSMKLARGETTYDDEEITLMMELYREGDVIIKCHGSKGYKGIKMIEPICNLLIVDHAREFRPLIPEFPNFKRHIYTSMNELKDEEGINLELFFTTLQRAKKIDLILSMYGSFRHWGHPFINYFEGLKKLHDQVNRRQEIDDDYAQLLASDLAYKIIKRKFYETKHWPVDGTKVDQKSILYKFIISNTWPTQNTIEQFGDNWHRLPLIKCFEIPDMIDLSNIYSDKSHSIQRTEVINHIRSHDPRPIPTRRVLKTLLEKPATNWPQFLEKIDKEGIDWDSLVIGLKAKERELKDVGRYFSLMSWDLRQYFVITEYLIKKHFVPLFKGLTMADDLQTVLRKMLDVSSGQGNDDYEQITIANGIDYEKWNNWQRFDSNKYVFRVMGQFLGYPNLILRTHEFFEKSLIYYNGRPDLMRVEGNRVLNVGGDMVCWEGQLGGLEGLRQKGWSILNLLMIEREARKRNTLVKVLAQGDNQTITNHYKTEAWRDEEELKVHINRIVANNNSIMEGIAEGTKKLGLRINEDETMQSPDYINYGKVPIIRGIIRGLHTKRWSRVNFVTNDQIPSQTSVISSVSTNALTVSHFSSSPFNAMVGHLVFGNFGLILLDFYNPALRARPLDVIKERDLYLNKGFKILSLYFDPSLGGVGGTSLTRFLIRMFPDPVTESLSFWKVVYNNTNDEDIKKICVSAGYPQLASFKPTDLDKLIENPEGLNIPRGISSNNLIKEEVKKNIISNAGYIKNQIIQDAARNCLSEESKLFTWLRTIKPLFPKFLSGFASSTYYGVTLSIMGLFTNSRTIRTTYKKEYSKEIDKIIIKSEQISLSNLLGIIKRSKSLYNHNQLIWKCSASHADWLREKSWGDKVLGMTIPHPIEMLKGFNLSVTDCKACGTEGMLNSVYLTVLCPKGFPLNPDKKGPYLPYLGSKTQESTSILRPWDKETKIAVIKRAADLRKTISWFVKQDSNIAKSIFKNLEALTGENWDQILEGYLRTGSPLHRYSCSRVSSGGYSACSPGKLGWVITTTDTMHNLGDTNYDFMYQSLMIYAQIHCLEAIGSTNQSLIWHYHINCKECLREIEEPWLDAGWVYEPRDVHHILDQWRPTKDTSWGEQKIKIQIENNDTEWIQLTEFKKSEEIGKTIGFLYTDILLGGSKSTDINSLFPHSIKNKVSPKDFLSGLLIGTMLGSSLHLTHRRNTVILKRPRMALIGTGLYVIENITNESQFLSFVSSDSIYNEICKIQHKVPTSYPLNHKDLGLLCRNYLKYYLREELDKLNLFNMKGWVFSDMRTVETIGSYAISLQTLHLLKKYEGNKQDKLMIHQLQEIYVDVINCSAENFKSDGGEKKLRLIHNFIRGLKFCGMEVRHAVKFTIKRERNDDLNDLGNDWKEEYVCPLIKVPFELTGDTIDANSIDDLTPSRHNPTISGLRLNQCATGAHYKLRSIVKNLGIRYRDFLCGGDGSGGITSMLLRECPLSRGIFNSLLCLDGIPLHGSTPSPPSAVTELLGDKKRCVNYDTVWKEPSDLRWESTWIYFKKVKREENLKIDLIVLDMECKDRKLVFDIISNLKKYLNYILEENGCLIFKSYRDELLVKGTNVVDNLGHLFVEVNGYQTDLSSSNTSEIYCVFRGLRSGLIVRRFLNKKVFSETSKKIFAYHSAEDEFNRAQKYINNQIDKGLPQRLIPVFSIELSTLLSIAGVDNVTTALLSDKTITGILTGLELGCIIYCLISEHYIPGTKNLKVKVNELIPSDQDCKRWFSAILGIKIWISLHTNDIKMYKEIDEMINHQFGLIMWNDNGKCKWKLTNIESNFVKKVDLRNKLANMGTWIRTLEREYKSRFNKVSFKSIVSILSMINKGLDERYISSHPEYKFIKELSA</sequence>
<dbReference type="Pfam" id="PF21080">
    <property type="entry name" value="Methyltrans_Mon_1st"/>
    <property type="match status" value="1"/>
</dbReference>
<dbReference type="InterPro" id="IPR048397">
    <property type="entry name" value="Methyltrans_Mon_CD"/>
</dbReference>
<keyword evidence="16" id="KW-0506">mRNA capping</keyword>
<evidence type="ECO:0000256" key="9">
    <source>
        <dbReference type="ARBA" id="ARBA00022691"/>
    </source>
</evidence>
<keyword evidence="12" id="KW-0378">Hydrolase</keyword>
<evidence type="ECO:0000256" key="2">
    <source>
        <dbReference type="ARBA" id="ARBA00004328"/>
    </source>
</evidence>
<evidence type="ECO:0000256" key="6">
    <source>
        <dbReference type="ARBA" id="ARBA00022603"/>
    </source>
</evidence>
<evidence type="ECO:0000256" key="24">
    <source>
        <dbReference type="ARBA" id="ARBA00047332"/>
    </source>
</evidence>
<evidence type="ECO:0000256" key="20">
    <source>
        <dbReference type="ARBA" id="ARBA00024499"/>
    </source>
</evidence>
<comment type="catalytic activity">
    <reaction evidence="26">
        <text>GTP + H2O = GDP + phosphate + H(+)</text>
        <dbReference type="Rhea" id="RHEA:19669"/>
        <dbReference type="ChEBI" id="CHEBI:15377"/>
        <dbReference type="ChEBI" id="CHEBI:15378"/>
        <dbReference type="ChEBI" id="CHEBI:37565"/>
        <dbReference type="ChEBI" id="CHEBI:43474"/>
        <dbReference type="ChEBI" id="CHEBI:58189"/>
    </reaction>
</comment>
<keyword evidence="18" id="KW-0511">Multifunctional enzyme</keyword>
<feature type="domain" description="Mononegavirus-type SAM-dependent 2'-O-MTase" evidence="28">
    <location>
        <begin position="1682"/>
        <end position="1879"/>
    </location>
</feature>
<dbReference type="GO" id="GO:0044423">
    <property type="term" value="C:virion component"/>
    <property type="evidence" value="ECO:0007669"/>
    <property type="project" value="UniProtKB-KW"/>
</dbReference>
<dbReference type="EC" id="2.7.7.88" evidence="4"/>
<evidence type="ECO:0000256" key="3">
    <source>
        <dbReference type="ARBA" id="ARBA00012494"/>
    </source>
</evidence>
<evidence type="ECO:0000313" key="30">
    <source>
        <dbReference type="Proteomes" id="UP001157328"/>
    </source>
</evidence>
<evidence type="ECO:0000256" key="23">
    <source>
        <dbReference type="ARBA" id="ARBA00031012"/>
    </source>
</evidence>
<dbReference type="KEGG" id="vg:80544364"/>
<comment type="catalytic activity">
    <reaction evidence="25">
        <text>a 5'-end (5'-triphosphoguanosine)-adenylyl-adenylyl-cytidylyl-adenosine in mRNA + 2 S-adenosyl-L-methionine = a 5'-end (N(7)-methyl 5'-triphosphoguanosine)-(2'-O-methyladenylyl)-adenylyl-cytidylyl-adenosine in mRNA + 2 S-adenosyl-L-homocysteine + H(+)</text>
        <dbReference type="Rhea" id="RHEA:65376"/>
        <dbReference type="Rhea" id="RHEA-COMP:16797"/>
        <dbReference type="Rhea" id="RHEA-COMP:16798"/>
        <dbReference type="ChEBI" id="CHEBI:15378"/>
        <dbReference type="ChEBI" id="CHEBI:57856"/>
        <dbReference type="ChEBI" id="CHEBI:59789"/>
        <dbReference type="ChEBI" id="CHEBI:156483"/>
        <dbReference type="ChEBI" id="CHEBI:156484"/>
        <dbReference type="EC" id="2.1.1.375"/>
    </reaction>
</comment>
<dbReference type="PIRSF" id="PIRSF037546">
    <property type="entry name" value="RNA_pol_RhabdoV_sub"/>
    <property type="match status" value="1"/>
</dbReference>
<protein>
    <recommendedName>
        <fullName evidence="23">Replicase</fullName>
        <ecNumber evidence="21">2.1.1.375</ecNumber>
        <ecNumber evidence="3">2.7.7.48</ecNumber>
        <ecNumber evidence="4">2.7.7.88</ecNumber>
    </recommendedName>
    <alternativeName>
        <fullName evidence="22">Transcriptase</fullName>
    </alternativeName>
</protein>
<dbReference type="GO" id="GO:0005524">
    <property type="term" value="F:ATP binding"/>
    <property type="evidence" value="ECO:0007669"/>
    <property type="project" value="UniProtKB-KW"/>
</dbReference>
<keyword evidence="8" id="KW-0808">Transferase</keyword>
<dbReference type="Pfam" id="PF14318">
    <property type="entry name" value="Mononeg_mRNAcap"/>
    <property type="match status" value="1"/>
</dbReference>
<accession>A0AAX3A783</accession>
<dbReference type="GO" id="GO:0004482">
    <property type="term" value="F:mRNA 5'-cap (guanine-N7-)-methyltransferase activity"/>
    <property type="evidence" value="ECO:0007669"/>
    <property type="project" value="InterPro"/>
</dbReference>
<comment type="subcellular location">
    <subcellularLocation>
        <location evidence="1">Host cytoplasm</location>
    </subcellularLocation>
    <subcellularLocation>
        <location evidence="2">Virion</location>
    </subcellularLocation>
</comment>
<keyword evidence="14" id="KW-0946">Virion</keyword>
<organism evidence="29 30">
    <name type="scientific">Porcine ephemerovirus 1</name>
    <dbReference type="NCBI Taxonomy" id="2928256"/>
    <lineage>
        <taxon>Viruses</taxon>
        <taxon>Riboviria</taxon>
        <taxon>Orthornavirae</taxon>
        <taxon>Negarnaviricota</taxon>
        <taxon>Haploviricotina</taxon>
        <taxon>Monjiviricetes</taxon>
        <taxon>Mononegavirales</taxon>
        <taxon>Rhabdoviridae</taxon>
        <taxon>Alpharhabdovirinae</taxon>
        <taxon>Ephemerovirus</taxon>
        <taxon>Ephemerovirus henan</taxon>
    </lineage>
</organism>
<keyword evidence="30" id="KW-1185">Reference proteome</keyword>
<dbReference type="InterPro" id="IPR039736">
    <property type="entry name" value="L_poly_C"/>
</dbReference>
<dbReference type="GO" id="GO:0016787">
    <property type="term" value="F:hydrolase activity"/>
    <property type="evidence" value="ECO:0007669"/>
    <property type="project" value="UniProtKB-KW"/>
</dbReference>
<evidence type="ECO:0000256" key="19">
    <source>
        <dbReference type="ARBA" id="ARBA00024494"/>
    </source>
</evidence>
<feature type="domain" description="RdRp catalytic" evidence="27">
    <location>
        <begin position="617"/>
        <end position="803"/>
    </location>
</feature>
<dbReference type="EC" id="2.1.1.375" evidence="21"/>
<keyword evidence="17" id="KW-1035">Host cytoplasm</keyword>
<dbReference type="GeneID" id="80544364"/>
<evidence type="ECO:0000256" key="7">
    <source>
        <dbReference type="ARBA" id="ARBA00022664"/>
    </source>
</evidence>
<dbReference type="GO" id="GO:0003968">
    <property type="term" value="F:RNA-directed RNA polymerase activity"/>
    <property type="evidence" value="ECO:0007669"/>
    <property type="project" value="UniProtKB-KW"/>
</dbReference>
<keyword evidence="5" id="KW-0696">RNA-directed RNA polymerase</keyword>
<evidence type="ECO:0000256" key="21">
    <source>
        <dbReference type="ARBA" id="ARBA00026099"/>
    </source>
</evidence>
<evidence type="ECO:0000256" key="8">
    <source>
        <dbReference type="ARBA" id="ARBA00022679"/>
    </source>
</evidence>
<dbReference type="InterPro" id="IPR017234">
    <property type="entry name" value="RNA-dir_pol_rhabdovirus"/>
</dbReference>
<evidence type="ECO:0000256" key="15">
    <source>
        <dbReference type="ARBA" id="ARBA00022953"/>
    </source>
</evidence>
<dbReference type="GO" id="GO:0030430">
    <property type="term" value="C:host cell cytoplasm"/>
    <property type="evidence" value="ECO:0007669"/>
    <property type="project" value="UniProtKB-SubCell"/>
</dbReference>
<dbReference type="InterPro" id="IPR014023">
    <property type="entry name" value="Mononeg_RNA_pol_cat"/>
</dbReference>
<dbReference type="Pfam" id="PF21081">
    <property type="entry name" value="Methyltrans_Mon_3rd"/>
    <property type="match status" value="1"/>
</dbReference>
<dbReference type="PROSITE" id="PS51590">
    <property type="entry name" value="SAM_MT_MNV_L"/>
    <property type="match status" value="1"/>
</dbReference>
<dbReference type="Pfam" id="PF00946">
    <property type="entry name" value="Mononeg_RNA_pol"/>
    <property type="match status" value="1"/>
</dbReference>
<evidence type="ECO:0000313" key="29">
    <source>
        <dbReference type="EMBL" id="UNP42116.1"/>
    </source>
</evidence>
<keyword evidence="9" id="KW-0949">S-adenosyl-L-methionine</keyword>
<dbReference type="NCBIfam" id="TIGR04198">
    <property type="entry name" value="paramyx_RNAcap"/>
    <property type="match status" value="1"/>
</dbReference>
<evidence type="ECO:0000256" key="10">
    <source>
        <dbReference type="ARBA" id="ARBA00022695"/>
    </source>
</evidence>
<keyword evidence="15" id="KW-0693">Viral RNA replication</keyword>
<dbReference type="EC" id="2.7.7.48" evidence="3"/>
<dbReference type="InterPro" id="IPR048398">
    <property type="entry name" value="Methyltrans_Mon_C"/>
</dbReference>
<evidence type="ECO:0000256" key="22">
    <source>
        <dbReference type="ARBA" id="ARBA00030436"/>
    </source>
</evidence>
<keyword evidence="13" id="KW-0067">ATP-binding</keyword>
<evidence type="ECO:0000259" key="27">
    <source>
        <dbReference type="PROSITE" id="PS50526"/>
    </source>
</evidence>
<keyword evidence="7" id="KW-0507">mRNA processing</keyword>
<evidence type="ECO:0000256" key="18">
    <source>
        <dbReference type="ARBA" id="ARBA00023268"/>
    </source>
</evidence>
<evidence type="ECO:0000256" key="5">
    <source>
        <dbReference type="ARBA" id="ARBA00022484"/>
    </source>
</evidence>
<dbReference type="PROSITE" id="PS50526">
    <property type="entry name" value="RDRP_SSRNA_NEG_NONSEG"/>
    <property type="match status" value="1"/>
</dbReference>
<dbReference type="Proteomes" id="UP001157328">
    <property type="component" value="Segment"/>
</dbReference>
<evidence type="ECO:0000256" key="11">
    <source>
        <dbReference type="ARBA" id="ARBA00022741"/>
    </source>
</evidence>
<name>A0AAX3A783_9RHAB</name>
<comment type="catalytic activity">
    <reaction evidence="19">
        <text>a 5'-end triphospho-adenylyl-adenylyl-cytidylyl-adenosine in mRNA + GDP + H(+) = a 5'-end (5'-triphosphoguanosine)-adenylyl-adenylyl-cytidylyl-adenosine in mRNA + diphosphate</text>
        <dbReference type="Rhea" id="RHEA:65436"/>
        <dbReference type="Rhea" id="RHEA-COMP:16797"/>
        <dbReference type="Rhea" id="RHEA-COMP:16799"/>
        <dbReference type="ChEBI" id="CHEBI:15378"/>
        <dbReference type="ChEBI" id="CHEBI:33019"/>
        <dbReference type="ChEBI" id="CHEBI:58189"/>
        <dbReference type="ChEBI" id="CHEBI:156484"/>
        <dbReference type="ChEBI" id="CHEBI:156503"/>
        <dbReference type="EC" id="2.7.7.88"/>
    </reaction>
</comment>
<evidence type="ECO:0000256" key="26">
    <source>
        <dbReference type="ARBA" id="ARBA00048548"/>
    </source>
</evidence>
<evidence type="ECO:0000259" key="28">
    <source>
        <dbReference type="PROSITE" id="PS51590"/>
    </source>
</evidence>
<dbReference type="InterPro" id="IPR039530">
    <property type="entry name" value="L_methyltransferase_rhabdo"/>
</dbReference>
<evidence type="ECO:0000256" key="13">
    <source>
        <dbReference type="ARBA" id="ARBA00022840"/>
    </source>
</evidence>
<evidence type="ECO:0000256" key="25">
    <source>
        <dbReference type="ARBA" id="ARBA00047370"/>
    </source>
</evidence>
<dbReference type="RefSeq" id="YP_010805464.1">
    <property type="nucleotide sequence ID" value="NC_077153.1"/>
</dbReference>
<evidence type="ECO:0000256" key="4">
    <source>
        <dbReference type="ARBA" id="ARBA00012582"/>
    </source>
</evidence>
<comment type="catalytic activity">
    <reaction evidence="20">
        <text>a 5'-end (5'-triphosphoguanosine)-(2'-O-methyladenylyl)-adenylyl-cytidylyl-adenosine in mRNA + S-adenosyl-L-methionine = a 5'-end (N(7)-methyl 5'-triphosphoguanosine)-(2'-O-methyladenylyl)-adenylyl-cytidylyl-adenosine in mRNA + S-adenosyl-L-homocysteine</text>
        <dbReference type="Rhea" id="RHEA:65440"/>
        <dbReference type="Rhea" id="RHEA-COMP:16798"/>
        <dbReference type="Rhea" id="RHEA-COMP:16801"/>
        <dbReference type="ChEBI" id="CHEBI:57856"/>
        <dbReference type="ChEBI" id="CHEBI:59789"/>
        <dbReference type="ChEBI" id="CHEBI:156482"/>
        <dbReference type="ChEBI" id="CHEBI:156483"/>
    </reaction>
</comment>
<reference evidence="29 30" key="1">
    <citation type="journal article" date="2022" name="Infect. Genet. Evol.">
        <title>Identification of two novel ephemeroviruses in pigs infected by classical swine fever virus.</title>
        <authorList>
            <person name="Wu Q."/>
            <person name="Yang Z."/>
            <person name="Lu Z."/>
            <person name="Mi S."/>
            <person name="Feng Y."/>
            <person name="He B."/>
            <person name="Zhu G."/>
            <person name="Gong W."/>
            <person name="Tu C."/>
        </authorList>
    </citation>
    <scope>NUCLEOTIDE SEQUENCE [LARGE SCALE GENOMIC DNA]</scope>
    <source>
        <strain evidence="29">HeN10</strain>
    </source>
</reference>
<comment type="catalytic activity">
    <reaction evidence="24">
        <text>a 5'-end (5'-triphosphoguanosine)-adenylyl-adenylyl-cytidylyl-adenosine in mRNA + S-adenosyl-L-methionine = a 5'-end (5'-triphosphoguanosine)-(2'-O-methyladenylyl)-adenylyl-cytidylyl-adenosine in mRNA + S-adenosyl-L-homocysteine + H(+)</text>
        <dbReference type="Rhea" id="RHEA:65380"/>
        <dbReference type="Rhea" id="RHEA-COMP:16797"/>
        <dbReference type="Rhea" id="RHEA-COMP:16801"/>
        <dbReference type="ChEBI" id="CHEBI:15378"/>
        <dbReference type="ChEBI" id="CHEBI:57856"/>
        <dbReference type="ChEBI" id="CHEBI:59789"/>
        <dbReference type="ChEBI" id="CHEBI:156482"/>
        <dbReference type="ChEBI" id="CHEBI:156484"/>
    </reaction>
</comment>
<evidence type="ECO:0000256" key="14">
    <source>
        <dbReference type="ARBA" id="ARBA00022844"/>
    </source>
</evidence>
<evidence type="ECO:0000256" key="12">
    <source>
        <dbReference type="ARBA" id="ARBA00022801"/>
    </source>
</evidence>
<evidence type="ECO:0000256" key="1">
    <source>
        <dbReference type="ARBA" id="ARBA00004192"/>
    </source>
</evidence>
<dbReference type="InterPro" id="IPR025786">
    <property type="entry name" value="Mononega_L_MeTrfase"/>
</dbReference>
<keyword evidence="10" id="KW-0548">Nucleotidyltransferase</keyword>
<proteinExistence type="predicted"/>
<dbReference type="EMBL" id="OK086697">
    <property type="protein sequence ID" value="UNP42116.1"/>
    <property type="molecule type" value="Viral_cRNA"/>
</dbReference>
<evidence type="ECO:0000256" key="17">
    <source>
        <dbReference type="ARBA" id="ARBA00023200"/>
    </source>
</evidence>
<evidence type="ECO:0000256" key="16">
    <source>
        <dbReference type="ARBA" id="ARBA00023042"/>
    </source>
</evidence>
<keyword evidence="11" id="KW-0547">Nucleotide-binding</keyword>